<protein>
    <submittedName>
        <fullName evidence="1">Uncharacterized protein</fullName>
    </submittedName>
</protein>
<evidence type="ECO:0000313" key="2">
    <source>
        <dbReference type="Proteomes" id="UP000006365"/>
    </source>
</evidence>
<dbReference type="Proteomes" id="UP000006365">
    <property type="component" value="Chromosome"/>
</dbReference>
<dbReference type="EMBL" id="CP002364">
    <property type="protein sequence ID" value="ADW19208.1"/>
    <property type="molecule type" value="Genomic_DNA"/>
</dbReference>
<accession>A0A7U3YPV3</accession>
<organism evidence="1 2">
    <name type="scientific">Desulfobulbus propionicus (strain ATCC 33891 / DSM 2032 / VKM B-1956 / 1pr3)</name>
    <dbReference type="NCBI Taxonomy" id="577650"/>
    <lineage>
        <taxon>Bacteria</taxon>
        <taxon>Pseudomonadati</taxon>
        <taxon>Thermodesulfobacteriota</taxon>
        <taxon>Desulfobulbia</taxon>
        <taxon>Desulfobulbales</taxon>
        <taxon>Desulfobulbaceae</taxon>
        <taxon>Desulfobulbus</taxon>
    </lineage>
</organism>
<gene>
    <name evidence="1" type="ordered locus">Despr_3075</name>
</gene>
<name>A0A7U3YPV3_DESPD</name>
<reference evidence="1 2" key="1">
    <citation type="journal article" date="2011" name="Stand. Genomic Sci.">
        <title>Complete genome sequence of Desulfobulbus propionicus type strain (1pr3).</title>
        <authorList>
            <person name="Pagani I."/>
            <person name="Lapidus A."/>
            <person name="Nolan M."/>
            <person name="Lucas S."/>
            <person name="Hammon N."/>
            <person name="Deshpande S."/>
            <person name="Cheng J.F."/>
            <person name="Chertkov O."/>
            <person name="Davenport K."/>
            <person name="Tapia R."/>
            <person name="Han C."/>
            <person name="Goodwin L."/>
            <person name="Pitluck S."/>
            <person name="Liolios K."/>
            <person name="Mavromatis K."/>
            <person name="Ivanova N."/>
            <person name="Mikhailova N."/>
            <person name="Pati A."/>
            <person name="Chen A."/>
            <person name="Palaniappan K."/>
            <person name="Land M."/>
            <person name="Hauser L."/>
            <person name="Chang Y.J."/>
            <person name="Jeffries C.D."/>
            <person name="Detter J.C."/>
            <person name="Brambilla E."/>
            <person name="Kannan K.P."/>
            <person name="Djao O.D."/>
            <person name="Rohde M."/>
            <person name="Pukall R."/>
            <person name="Spring S."/>
            <person name="Goker M."/>
            <person name="Sikorski J."/>
            <person name="Woyke T."/>
            <person name="Bristow J."/>
            <person name="Eisen J.A."/>
            <person name="Markowitz V."/>
            <person name="Hugenholtz P."/>
            <person name="Kyrpides N.C."/>
            <person name="Klenk H.P."/>
        </authorList>
    </citation>
    <scope>NUCLEOTIDE SEQUENCE [LARGE SCALE GENOMIC DNA]</scope>
    <source>
        <strain evidence="2">ATCC 33891 / DSM 2032 / 1pr3</strain>
    </source>
</reference>
<dbReference type="RefSeq" id="WP_015725733.1">
    <property type="nucleotide sequence ID" value="NC_014972.1"/>
</dbReference>
<evidence type="ECO:0000313" key="1">
    <source>
        <dbReference type="EMBL" id="ADW19208.1"/>
    </source>
</evidence>
<keyword evidence="2" id="KW-1185">Reference proteome</keyword>
<dbReference type="AlphaFoldDB" id="A0A7U3YPV3"/>
<proteinExistence type="predicted"/>
<sequence>MHDYLTIRSNGFVTYCDGLIASIEADQARAYLLSLVGSPAQIQATSAHFYNGGFSRISGIEPTPLELGRTPGTIRSIRARKIGDVVNKVLISAEQFERKAQHTETTCSVIVFGEDMAAVKQQAHHRLDNSTTMPLKPEWRDWLWDEVLQPERLYSFGNPHLRQAWKISWQEEALEERILEGIRLGYLG</sequence>
<dbReference type="KEGG" id="dpr:Despr_3075"/>